<dbReference type="STRING" id="444597.BST26_20865"/>
<dbReference type="InterPro" id="IPR038232">
    <property type="entry name" value="PknH-like_Extracell_sf"/>
</dbReference>
<feature type="domain" description="PknH-like extracellular" evidence="1">
    <location>
        <begin position="50"/>
        <end position="237"/>
    </location>
</feature>
<dbReference type="InterPro" id="IPR026954">
    <property type="entry name" value="PknH-like_Extracell"/>
</dbReference>
<accession>A0A1X0CQF6</accession>
<evidence type="ECO:0000259" key="1">
    <source>
        <dbReference type="Pfam" id="PF14032"/>
    </source>
</evidence>
<dbReference type="Proteomes" id="UP000192801">
    <property type="component" value="Unassembled WGS sequence"/>
</dbReference>
<dbReference type="AlphaFoldDB" id="A0A1X0CQF6"/>
<dbReference type="Gene3D" id="3.40.1000.70">
    <property type="entry name" value="PknH-like extracellular domain"/>
    <property type="match status" value="1"/>
</dbReference>
<dbReference type="EMBL" id="MVHS01000091">
    <property type="protein sequence ID" value="ORA62411.1"/>
    <property type="molecule type" value="Genomic_DNA"/>
</dbReference>
<proteinExistence type="predicted"/>
<keyword evidence="3" id="KW-1185">Reference proteome</keyword>
<evidence type="ECO:0000313" key="2">
    <source>
        <dbReference type="EMBL" id="ORA62411.1"/>
    </source>
</evidence>
<reference evidence="2 3" key="1">
    <citation type="submission" date="2016-12" db="EMBL/GenBank/DDBJ databases">
        <title>The new phylogeny of genus Mycobacterium.</title>
        <authorList>
            <person name="Tortoli E."/>
            <person name="Trovato A."/>
            <person name="Cirillo D.M."/>
        </authorList>
    </citation>
    <scope>NUCLEOTIDE SEQUENCE [LARGE SCALE GENOMIC DNA]</scope>
    <source>
        <strain evidence="2 3">DSM 45130</strain>
    </source>
</reference>
<gene>
    <name evidence="2" type="ORF">BST26_20865</name>
</gene>
<organism evidence="2 3">
    <name type="scientific">Mycolicibacterium insubricum</name>
    <dbReference type="NCBI Taxonomy" id="444597"/>
    <lineage>
        <taxon>Bacteria</taxon>
        <taxon>Bacillati</taxon>
        <taxon>Actinomycetota</taxon>
        <taxon>Actinomycetes</taxon>
        <taxon>Mycobacteriales</taxon>
        <taxon>Mycobacteriaceae</taxon>
        <taxon>Mycolicibacterium</taxon>
    </lineage>
</organism>
<evidence type="ECO:0000313" key="3">
    <source>
        <dbReference type="Proteomes" id="UP000192801"/>
    </source>
</evidence>
<sequence length="240" mass="24918">MALAVATVAVVAIFAVAFYAFSTETVVGTPIAGEKPGPATTTTTTSAAMDADNLPSLLSSPAEVSQLTGVSDLTLGQVYDAPDVPSAGVTYAPAECISATYSGMSQAYDNTGYTSIYQTRVTNSATGARQVLIDQGLVLYPDQATAQRAFDAYRALWQRCGAGFSRTSYGTTTQLTVTPPVDAGNGMLGMTVVDPDDNAQGIDRVIAIKGSLMVDCQTIATPLLSKASVVAKRILDRIPN</sequence>
<name>A0A1X0CQF6_9MYCO</name>
<protein>
    <recommendedName>
        <fullName evidence="1">PknH-like extracellular domain-containing protein</fullName>
    </recommendedName>
</protein>
<dbReference type="Pfam" id="PF14032">
    <property type="entry name" value="PknH_C"/>
    <property type="match status" value="1"/>
</dbReference>
<comment type="caution">
    <text evidence="2">The sequence shown here is derived from an EMBL/GenBank/DDBJ whole genome shotgun (WGS) entry which is preliminary data.</text>
</comment>